<feature type="signal peptide" evidence="2">
    <location>
        <begin position="1"/>
        <end position="25"/>
    </location>
</feature>
<sequence length="276" mass="29903">MALFSHWRSIGLGLAGIGLASGALAAPAPHAHAAATERPTWTRYPLLQAQAARGESAGGVRIDAVNLPAPTLVMHTVARTDGQTLSGWRASREQAGSGHVWFSASGARDDHTVLRASTHVYLPGKPLSPSALLAQRRDGLEIVPLRLPEHGGVRETSQWRFQVRFNGQPRPNVGVELLTEPGTRRVWVSDTRGEVEVTFPRDFPEAALTGPNPMNASQGFVLAVNQAIDGRNYLSTYAHRYYPDRMRERSLAAGVGALGFGMVLAAPLIRRKRERA</sequence>
<accession>A0A318KF03</accession>
<keyword evidence="2" id="KW-0732">Signal</keyword>
<proteinExistence type="predicted"/>
<evidence type="ECO:0000313" key="3">
    <source>
        <dbReference type="EMBL" id="PXX75165.1"/>
    </source>
</evidence>
<organism evidence="3 4">
    <name type="scientific">Rivihabitans pingtungensis</name>
    <dbReference type="NCBI Taxonomy" id="1054498"/>
    <lineage>
        <taxon>Bacteria</taxon>
        <taxon>Pseudomonadati</taxon>
        <taxon>Pseudomonadota</taxon>
        <taxon>Betaproteobacteria</taxon>
        <taxon>Neisseriales</taxon>
        <taxon>Aquaspirillaceae</taxon>
        <taxon>Rivihabitans</taxon>
    </lineage>
</organism>
<comment type="caution">
    <text evidence="3">The sequence shown here is derived from an EMBL/GenBank/DDBJ whole genome shotgun (WGS) entry which is preliminary data.</text>
</comment>
<feature type="chain" id="PRO_5016318596" evidence="2">
    <location>
        <begin position="26"/>
        <end position="276"/>
    </location>
</feature>
<evidence type="ECO:0000313" key="4">
    <source>
        <dbReference type="Proteomes" id="UP000247555"/>
    </source>
</evidence>
<gene>
    <name evidence="3" type="ORF">DFR34_12718</name>
</gene>
<dbReference type="RefSeq" id="WP_110391910.1">
    <property type="nucleotide sequence ID" value="NZ_QJKI01000027.1"/>
</dbReference>
<keyword evidence="1" id="KW-0812">Transmembrane</keyword>
<reference evidence="3 4" key="1">
    <citation type="submission" date="2018-05" db="EMBL/GenBank/DDBJ databases">
        <title>Genomic Encyclopedia of Type Strains, Phase IV (KMG-IV): sequencing the most valuable type-strain genomes for metagenomic binning, comparative biology and taxonomic classification.</title>
        <authorList>
            <person name="Goeker M."/>
        </authorList>
    </citation>
    <scope>NUCLEOTIDE SEQUENCE [LARGE SCALE GENOMIC DNA]</scope>
    <source>
        <strain evidence="3 4">DSM 29661</strain>
    </source>
</reference>
<dbReference type="Proteomes" id="UP000247555">
    <property type="component" value="Unassembled WGS sequence"/>
</dbReference>
<protein>
    <submittedName>
        <fullName evidence="3">Uncharacterized protein</fullName>
    </submittedName>
</protein>
<dbReference type="OrthoDB" id="8557099at2"/>
<dbReference type="EMBL" id="QJKI01000027">
    <property type="protein sequence ID" value="PXX75165.1"/>
    <property type="molecule type" value="Genomic_DNA"/>
</dbReference>
<feature type="transmembrane region" description="Helical" evidence="1">
    <location>
        <begin position="251"/>
        <end position="269"/>
    </location>
</feature>
<keyword evidence="1" id="KW-0472">Membrane</keyword>
<dbReference type="AlphaFoldDB" id="A0A318KF03"/>
<evidence type="ECO:0000256" key="2">
    <source>
        <dbReference type="SAM" id="SignalP"/>
    </source>
</evidence>
<keyword evidence="4" id="KW-1185">Reference proteome</keyword>
<keyword evidence="1" id="KW-1133">Transmembrane helix</keyword>
<evidence type="ECO:0000256" key="1">
    <source>
        <dbReference type="SAM" id="Phobius"/>
    </source>
</evidence>
<name>A0A318KF03_9NEIS</name>